<dbReference type="Proteomes" id="UP000475928">
    <property type="component" value="Unassembled WGS sequence"/>
</dbReference>
<accession>A0A6A0B8Y3</accession>
<reference evidence="1 2" key="1">
    <citation type="submission" date="2020-02" db="EMBL/GenBank/DDBJ databases">
        <title>Draft genome sequence of Lactococcus sp. Hs20B0-1.</title>
        <authorList>
            <person name="Noda S."/>
            <person name="Yuki M."/>
            <person name="Ohkuma M."/>
        </authorList>
    </citation>
    <scope>NUCLEOTIDE SEQUENCE [LARGE SCALE GENOMIC DNA]</scope>
    <source>
        <strain evidence="1 2">Hs20B0-1</strain>
    </source>
</reference>
<keyword evidence="2" id="KW-1185">Reference proteome</keyword>
<gene>
    <name evidence="1" type="ORF">Hs20B_13260</name>
</gene>
<name>A0A6A0B8Y3_9LACT</name>
<dbReference type="EMBL" id="BLLH01000007">
    <property type="protein sequence ID" value="GFH40928.1"/>
    <property type="molecule type" value="Genomic_DNA"/>
</dbReference>
<evidence type="ECO:0000313" key="2">
    <source>
        <dbReference type="Proteomes" id="UP000475928"/>
    </source>
</evidence>
<comment type="caution">
    <text evidence="1">The sequence shown here is derived from an EMBL/GenBank/DDBJ whole genome shotgun (WGS) entry which is preliminary data.</text>
</comment>
<evidence type="ECO:0000313" key="1">
    <source>
        <dbReference type="EMBL" id="GFH40928.1"/>
    </source>
</evidence>
<dbReference type="AlphaFoldDB" id="A0A6A0B8Y3"/>
<proteinExistence type="predicted"/>
<dbReference type="RefSeq" id="WP_172356922.1">
    <property type="nucleotide sequence ID" value="NZ_BLLH01000007.1"/>
</dbReference>
<protein>
    <submittedName>
        <fullName evidence="1">Uncharacterized protein</fullName>
    </submittedName>
</protein>
<organism evidence="1 2">
    <name type="scientific">Pseudolactococcus insecticola</name>
    <dbReference type="NCBI Taxonomy" id="2709158"/>
    <lineage>
        <taxon>Bacteria</taxon>
        <taxon>Bacillati</taxon>
        <taxon>Bacillota</taxon>
        <taxon>Bacilli</taxon>
        <taxon>Lactobacillales</taxon>
        <taxon>Streptococcaceae</taxon>
        <taxon>Pseudolactococcus</taxon>
    </lineage>
</organism>
<sequence>MVDKLRYVLTHFSDSRVFISDGYYRVQQFDNDIYELEFSVSGYCGTFESKPAIKFQLSSDDDITFLLYRDMTATPIKFFTPDDSNKAAVRSEFEALVERFYQVKDNI</sequence>